<organism evidence="1 2">
    <name type="scientific">Paraburkholderia antibiotica</name>
    <dbReference type="NCBI Taxonomy" id="2728839"/>
    <lineage>
        <taxon>Bacteria</taxon>
        <taxon>Pseudomonadati</taxon>
        <taxon>Pseudomonadota</taxon>
        <taxon>Betaproteobacteria</taxon>
        <taxon>Burkholderiales</taxon>
        <taxon>Burkholderiaceae</taxon>
        <taxon>Paraburkholderia</taxon>
    </lineage>
</organism>
<protein>
    <submittedName>
        <fullName evidence="1">Esterase</fullName>
    </submittedName>
</protein>
<evidence type="ECO:0000313" key="1">
    <source>
        <dbReference type="EMBL" id="NML32299.1"/>
    </source>
</evidence>
<comment type="caution">
    <text evidence="1">The sequence shown here is derived from an EMBL/GenBank/DDBJ whole genome shotgun (WGS) entry which is preliminary data.</text>
</comment>
<dbReference type="InterPro" id="IPR050228">
    <property type="entry name" value="Carboxylesterase_BioH"/>
</dbReference>
<sequence length="329" mass="36327">MIGAAALCAQPASAQYLVKEVGSFHIGGRTVTLDGLPARTIVFSPGSPPVKVDPNGEFDAYQMYVQYVKLERPAAKYPLLLWHGGGLTGVTFETKPDGRPGWQQYFLNAGYDTYVSDAVERGRASFAQYPEIYSSAPFFRSKREAWVLFRIGPSYGNDGQRVAYPDSRFPAASFDQFTKQFVPRWSSNDDATQQAYNAEVDKVCPCIVLMHSQGANFGFNAELATPQKIKAIVAIEPSGFPDLHHVDLQKLKGIPHLFIFGDHLVGPFWEKVHANAHRYAQALSEASAPVTFIDLPARGIHGNSHMLMMDDNSDQVAAIVDGWLRANTR</sequence>
<dbReference type="PANTHER" id="PTHR43194:SF5">
    <property type="entry name" value="PIMELOYL-[ACYL-CARRIER PROTEIN] METHYL ESTER ESTERASE"/>
    <property type="match status" value="1"/>
</dbReference>
<keyword evidence="2" id="KW-1185">Reference proteome</keyword>
<dbReference type="SUPFAM" id="SSF53474">
    <property type="entry name" value="alpha/beta-Hydrolases"/>
    <property type="match status" value="1"/>
</dbReference>
<proteinExistence type="predicted"/>
<accession>A0A7X9X741</accession>
<evidence type="ECO:0000313" key="2">
    <source>
        <dbReference type="Proteomes" id="UP000583127"/>
    </source>
</evidence>
<dbReference type="EMBL" id="JABBFZ010000008">
    <property type="protein sequence ID" value="NML32299.1"/>
    <property type="molecule type" value="Genomic_DNA"/>
</dbReference>
<dbReference type="Proteomes" id="UP000583127">
    <property type="component" value="Unassembled WGS sequence"/>
</dbReference>
<gene>
    <name evidence="1" type="ORF">HHL14_15805</name>
</gene>
<dbReference type="AlphaFoldDB" id="A0A7X9X741"/>
<name>A0A7X9X741_9BURK</name>
<reference evidence="1 2" key="1">
    <citation type="submission" date="2020-04" db="EMBL/GenBank/DDBJ databases">
        <title>Paraburkholderia sp. G-4-1-8 isolated from soil.</title>
        <authorList>
            <person name="Dahal R.H."/>
        </authorList>
    </citation>
    <scope>NUCLEOTIDE SEQUENCE [LARGE SCALE GENOMIC DNA]</scope>
    <source>
        <strain evidence="1 2">G-4-1-8</strain>
    </source>
</reference>
<dbReference type="CDD" id="cd12808">
    <property type="entry name" value="Esterase_713_like-1"/>
    <property type="match status" value="1"/>
</dbReference>
<dbReference type="Gene3D" id="3.40.50.1820">
    <property type="entry name" value="alpha/beta hydrolase"/>
    <property type="match status" value="1"/>
</dbReference>
<dbReference type="PANTHER" id="PTHR43194">
    <property type="entry name" value="HYDROLASE ALPHA/BETA FOLD FAMILY"/>
    <property type="match status" value="1"/>
</dbReference>
<dbReference type="InterPro" id="IPR029058">
    <property type="entry name" value="AB_hydrolase_fold"/>
</dbReference>